<keyword evidence="18" id="KW-0479">Metal-binding</keyword>
<keyword evidence="4" id="KW-0444">Lipid biosynthesis</keyword>
<feature type="binding site" evidence="17">
    <location>
        <begin position="64"/>
        <end position="65"/>
    </location>
    <ligand>
        <name>ATP</name>
        <dbReference type="ChEBI" id="CHEBI:30616"/>
    </ligand>
</feature>
<keyword evidence="9 17" id="KW-0067">ATP-binding</keyword>
<evidence type="ECO:0000256" key="9">
    <source>
        <dbReference type="ARBA" id="ARBA00022840"/>
    </source>
</evidence>
<dbReference type="GO" id="GO:0005524">
    <property type="term" value="F:ATP binding"/>
    <property type="evidence" value="ECO:0007669"/>
    <property type="project" value="UniProtKB-KW"/>
</dbReference>
<evidence type="ECO:0000256" key="14">
    <source>
        <dbReference type="ARBA" id="ARBA00023264"/>
    </source>
</evidence>
<evidence type="ECO:0000256" key="3">
    <source>
        <dbReference type="ARBA" id="ARBA00022475"/>
    </source>
</evidence>
<dbReference type="GO" id="GO:0005886">
    <property type="term" value="C:plasma membrane"/>
    <property type="evidence" value="ECO:0007669"/>
    <property type="project" value="UniProtKB-SubCell"/>
</dbReference>
<protein>
    <submittedName>
        <fullName evidence="20">Diacylglycerol kinase family protein</fullName>
    </submittedName>
</protein>
<evidence type="ECO:0000256" key="4">
    <source>
        <dbReference type="ARBA" id="ARBA00022516"/>
    </source>
</evidence>
<evidence type="ECO:0000256" key="5">
    <source>
        <dbReference type="ARBA" id="ARBA00022679"/>
    </source>
</evidence>
<feature type="transmembrane region" description="Helical" evidence="19">
    <location>
        <begin position="66"/>
        <end position="86"/>
    </location>
</feature>
<accession>A0A3G3K4Q3</accession>
<keyword evidence="18" id="KW-0460">Magnesium</keyword>
<evidence type="ECO:0000256" key="18">
    <source>
        <dbReference type="PIRSR" id="PIRSR600829-4"/>
    </source>
</evidence>
<keyword evidence="7 17" id="KW-0547">Nucleotide-binding</keyword>
<evidence type="ECO:0000256" key="11">
    <source>
        <dbReference type="ARBA" id="ARBA00023098"/>
    </source>
</evidence>
<keyword evidence="13" id="KW-0594">Phospholipid biosynthesis</keyword>
<name>A0A3G3K4Q3_9BACL</name>
<comment type="similarity">
    <text evidence="2">Belongs to the bacterial diacylglycerol kinase family.</text>
</comment>
<keyword evidence="5" id="KW-0808">Transferase</keyword>
<evidence type="ECO:0000256" key="19">
    <source>
        <dbReference type="SAM" id="Phobius"/>
    </source>
</evidence>
<evidence type="ECO:0000256" key="6">
    <source>
        <dbReference type="ARBA" id="ARBA00022692"/>
    </source>
</evidence>
<keyword evidence="14" id="KW-1208">Phospholipid metabolism</keyword>
<dbReference type="EMBL" id="CP033433">
    <property type="protein sequence ID" value="AYQ75473.1"/>
    <property type="molecule type" value="Genomic_DNA"/>
</dbReference>
<dbReference type="PROSITE" id="PS01069">
    <property type="entry name" value="DAGK_PROKAR"/>
    <property type="match status" value="1"/>
</dbReference>
<dbReference type="InterPro" id="IPR000829">
    <property type="entry name" value="DAGK"/>
</dbReference>
<dbReference type="InterPro" id="IPR033717">
    <property type="entry name" value="UDPK"/>
</dbReference>
<evidence type="ECO:0000256" key="15">
    <source>
        <dbReference type="PIRSR" id="PIRSR600829-1"/>
    </source>
</evidence>
<dbReference type="GO" id="GO:0046872">
    <property type="term" value="F:metal ion binding"/>
    <property type="evidence" value="ECO:0007669"/>
    <property type="project" value="UniProtKB-KW"/>
</dbReference>
<evidence type="ECO:0000256" key="8">
    <source>
        <dbReference type="ARBA" id="ARBA00022777"/>
    </source>
</evidence>
<dbReference type="GO" id="GO:0016301">
    <property type="term" value="F:kinase activity"/>
    <property type="evidence" value="ECO:0007669"/>
    <property type="project" value="UniProtKB-KW"/>
</dbReference>
<sequence>MRFHAGAAAVAAIAGAWLRIGLTDWLWLGVAATGVLSAELMNTAVERAVDLASPDEHPLARAAKDAAAGAVLVTAVFAAAVGLAVLGPPLWRTIFG</sequence>
<dbReference type="AlphaFoldDB" id="A0A3G3K4Q3"/>
<keyword evidence="12 19" id="KW-0472">Membrane</keyword>
<evidence type="ECO:0000256" key="10">
    <source>
        <dbReference type="ARBA" id="ARBA00022989"/>
    </source>
</evidence>
<keyword evidence="6 19" id="KW-0812">Transmembrane</keyword>
<evidence type="ECO:0000256" key="16">
    <source>
        <dbReference type="PIRSR" id="PIRSR600829-2"/>
    </source>
</evidence>
<feature type="binding site" evidence="18">
    <location>
        <position position="46"/>
    </location>
    <ligand>
        <name>a divalent metal cation</name>
        <dbReference type="ChEBI" id="CHEBI:60240"/>
    </ligand>
</feature>
<gene>
    <name evidence="20" type="ORF">EAV92_03705</name>
</gene>
<evidence type="ECO:0000256" key="1">
    <source>
        <dbReference type="ARBA" id="ARBA00004651"/>
    </source>
</evidence>
<keyword evidence="8 20" id="KW-0418">Kinase</keyword>
<organism evidence="20 21">
    <name type="scientific">Cohnella candidum</name>
    <dbReference type="NCBI Taxonomy" id="2674991"/>
    <lineage>
        <taxon>Bacteria</taxon>
        <taxon>Bacillati</taxon>
        <taxon>Bacillota</taxon>
        <taxon>Bacilli</taxon>
        <taxon>Bacillales</taxon>
        <taxon>Paenibacillaceae</taxon>
        <taxon>Cohnella</taxon>
    </lineage>
</organism>
<dbReference type="Gene3D" id="1.10.287.3610">
    <property type="match status" value="1"/>
</dbReference>
<keyword evidence="11" id="KW-0443">Lipid metabolism</keyword>
<evidence type="ECO:0000313" key="20">
    <source>
        <dbReference type="EMBL" id="AYQ75473.1"/>
    </source>
</evidence>
<dbReference type="PANTHER" id="PTHR34299">
    <property type="entry name" value="DIACYLGLYCEROL KINASE"/>
    <property type="match status" value="1"/>
</dbReference>
<dbReference type="CDD" id="cd14265">
    <property type="entry name" value="UDPK_IM_like"/>
    <property type="match status" value="1"/>
</dbReference>
<evidence type="ECO:0000256" key="2">
    <source>
        <dbReference type="ARBA" id="ARBA00005967"/>
    </source>
</evidence>
<feature type="binding site" evidence="17">
    <location>
        <position position="46"/>
    </location>
    <ligand>
        <name>ATP</name>
        <dbReference type="ChEBI" id="CHEBI:30616"/>
    </ligand>
</feature>
<comment type="subcellular location">
    <subcellularLocation>
        <location evidence="1">Cell membrane</location>
        <topology evidence="1">Multi-pass membrane protein</topology>
    </subcellularLocation>
</comment>
<dbReference type="PANTHER" id="PTHR34299:SF1">
    <property type="entry name" value="DIACYLGLYCEROL KINASE"/>
    <property type="match status" value="1"/>
</dbReference>
<evidence type="ECO:0000313" key="21">
    <source>
        <dbReference type="Proteomes" id="UP000269097"/>
    </source>
</evidence>
<proteinExistence type="inferred from homology"/>
<keyword evidence="10 19" id="KW-1133">Transmembrane helix</keyword>
<dbReference type="KEGG" id="coh:EAV92_03705"/>
<dbReference type="GO" id="GO:0008654">
    <property type="term" value="P:phospholipid biosynthetic process"/>
    <property type="evidence" value="ECO:0007669"/>
    <property type="project" value="UniProtKB-KW"/>
</dbReference>
<keyword evidence="21" id="KW-1185">Reference proteome</keyword>
<keyword evidence="3" id="KW-1003">Cell membrane</keyword>
<evidence type="ECO:0000256" key="7">
    <source>
        <dbReference type="ARBA" id="ARBA00022741"/>
    </source>
</evidence>
<reference evidence="20 21" key="1">
    <citation type="submission" date="2018-10" db="EMBL/GenBank/DDBJ databases">
        <title>Genome Sequence of Cohnella sp.</title>
        <authorList>
            <person name="Srinivasan S."/>
            <person name="Kim M.K."/>
        </authorList>
    </citation>
    <scope>NUCLEOTIDE SEQUENCE [LARGE SCALE GENOMIC DNA]</scope>
    <source>
        <strain evidence="20 21">18JY8-7</strain>
    </source>
</reference>
<feature type="transmembrane region" description="Helical" evidence="19">
    <location>
        <begin position="25"/>
        <end position="45"/>
    </location>
</feature>
<evidence type="ECO:0000256" key="12">
    <source>
        <dbReference type="ARBA" id="ARBA00023136"/>
    </source>
</evidence>
<dbReference type="Proteomes" id="UP000269097">
    <property type="component" value="Chromosome"/>
</dbReference>
<evidence type="ECO:0000256" key="13">
    <source>
        <dbReference type="ARBA" id="ARBA00023209"/>
    </source>
</evidence>
<feature type="active site" description="Proton acceptor" evidence="15">
    <location>
        <position position="39"/>
    </location>
</feature>
<feature type="binding site" evidence="16">
    <location>
        <position position="39"/>
    </location>
    <ligand>
        <name>substrate</name>
    </ligand>
</feature>
<comment type="cofactor">
    <cofactor evidence="18">
        <name>Mg(2+)</name>
        <dbReference type="ChEBI" id="CHEBI:18420"/>
    </cofactor>
    <text evidence="18">Mn(2+), Zn(2+), Cd(2+) and Co(2+) support activity to lesser extents.</text>
</comment>
<dbReference type="InterPro" id="IPR036945">
    <property type="entry name" value="DAGK_sf"/>
</dbReference>
<evidence type="ECO:0000256" key="17">
    <source>
        <dbReference type="PIRSR" id="PIRSR600829-3"/>
    </source>
</evidence>
<dbReference type="Pfam" id="PF01219">
    <property type="entry name" value="DAGK_prokar"/>
    <property type="match status" value="1"/>
</dbReference>